<organism evidence="13 14">
    <name type="scientific">Artemia franciscana</name>
    <name type="common">Brine shrimp</name>
    <name type="synonym">Artemia sanfranciscana</name>
    <dbReference type="NCBI Taxonomy" id="6661"/>
    <lineage>
        <taxon>Eukaryota</taxon>
        <taxon>Metazoa</taxon>
        <taxon>Ecdysozoa</taxon>
        <taxon>Arthropoda</taxon>
        <taxon>Crustacea</taxon>
        <taxon>Branchiopoda</taxon>
        <taxon>Anostraca</taxon>
        <taxon>Artemiidae</taxon>
        <taxon>Artemia</taxon>
    </lineage>
</organism>
<keyword evidence="8 12" id="KW-0406">Ion transport</keyword>
<evidence type="ECO:0000256" key="3">
    <source>
        <dbReference type="ARBA" id="ARBA00022448"/>
    </source>
</evidence>
<dbReference type="Pfam" id="PF00858">
    <property type="entry name" value="ASC"/>
    <property type="match status" value="1"/>
</dbReference>
<comment type="subcellular location">
    <subcellularLocation>
        <location evidence="1">Membrane</location>
        <topology evidence="1">Multi-pass membrane protein</topology>
    </subcellularLocation>
</comment>
<dbReference type="EMBL" id="JAVRJZ010000001">
    <property type="protein sequence ID" value="KAK2726922.1"/>
    <property type="molecule type" value="Genomic_DNA"/>
</dbReference>
<evidence type="ECO:0000256" key="6">
    <source>
        <dbReference type="ARBA" id="ARBA00022989"/>
    </source>
</evidence>
<evidence type="ECO:0000256" key="8">
    <source>
        <dbReference type="ARBA" id="ARBA00023065"/>
    </source>
</evidence>
<keyword evidence="10 12" id="KW-0739">Sodium transport</keyword>
<evidence type="ECO:0000256" key="1">
    <source>
        <dbReference type="ARBA" id="ARBA00004141"/>
    </source>
</evidence>
<keyword evidence="5 12" id="KW-0812">Transmembrane</keyword>
<evidence type="ECO:0000256" key="9">
    <source>
        <dbReference type="ARBA" id="ARBA00023136"/>
    </source>
</evidence>
<keyword evidence="6" id="KW-1133">Transmembrane helix</keyword>
<gene>
    <name evidence="13" type="ORF">QYM36_007685</name>
</gene>
<dbReference type="Gene3D" id="1.10.287.770">
    <property type="entry name" value="YojJ-like"/>
    <property type="match status" value="1"/>
</dbReference>
<keyword evidence="4 12" id="KW-0894">Sodium channel</keyword>
<dbReference type="AlphaFoldDB" id="A0AA88ISR5"/>
<keyword evidence="14" id="KW-1185">Reference proteome</keyword>
<dbReference type="PANTHER" id="PTHR11690:SF300">
    <property type="entry name" value="PICKPOCKET PROTEIN 19"/>
    <property type="match status" value="1"/>
</dbReference>
<evidence type="ECO:0000256" key="4">
    <source>
        <dbReference type="ARBA" id="ARBA00022461"/>
    </source>
</evidence>
<dbReference type="GO" id="GO:0015280">
    <property type="term" value="F:ligand-gated sodium channel activity"/>
    <property type="evidence" value="ECO:0007669"/>
    <property type="project" value="TreeGrafter"/>
</dbReference>
<comment type="similarity">
    <text evidence="2 12">Belongs to the amiloride-sensitive sodium channel (TC 1.A.6) family.</text>
</comment>
<dbReference type="Proteomes" id="UP001187531">
    <property type="component" value="Unassembled WGS sequence"/>
</dbReference>
<keyword evidence="3 12" id="KW-0813">Transport</keyword>
<proteinExistence type="inferred from homology"/>
<reference evidence="13" key="1">
    <citation type="submission" date="2023-07" db="EMBL/GenBank/DDBJ databases">
        <title>Chromosome-level genome assembly of Artemia franciscana.</title>
        <authorList>
            <person name="Jo E."/>
        </authorList>
    </citation>
    <scope>NUCLEOTIDE SEQUENCE</scope>
    <source>
        <tissue evidence="13">Whole body</tissue>
    </source>
</reference>
<accession>A0AA88ISR5</accession>
<evidence type="ECO:0000256" key="2">
    <source>
        <dbReference type="ARBA" id="ARBA00007193"/>
    </source>
</evidence>
<comment type="caution">
    <text evidence="13">The sequence shown here is derived from an EMBL/GenBank/DDBJ whole genome shotgun (WGS) entry which is preliminary data.</text>
</comment>
<sequence length="413" mass="47110">MTIMKSVDYAIQVNCIEDTQCKLKNIIERISYFISTPLARSATVHLAEKIEFPILTLCSKRSWNYTRFLLEMPILLKKLNKTTTDIQLPYDFLALTNLEDLWSGYGINLKSDLIECYMGRNRSCEDSGSWARVYTVFGSCFSYETDEPLLETGPFNNFYGKFRIKKKDLEAEIPNGLKNPLATASVGWTYLLHNEHFTPALKARFGQDLSPGLNQDSEASKIVVTGTNVWHKPCVEPATDPKYSVSKCELGCFTEHHFRLSNVGTEKWCRLPFMTEGKHKSARLCSTSEEYRQTESLVFKMLEDGLWDEGQCKCMPRCEETLYGNNAETVVGKRNTESRLRLFYASKSYESVLEKLAYKGVPLFCDIGNSMGLLIGASTLTLIEIIEWAAWSLSNLVKNIKRRIYHGKIRADN</sequence>
<name>A0AA88ISR5_ARTSF</name>
<dbReference type="InterPro" id="IPR001873">
    <property type="entry name" value="ENaC"/>
</dbReference>
<evidence type="ECO:0000313" key="13">
    <source>
        <dbReference type="EMBL" id="KAK2726922.1"/>
    </source>
</evidence>
<evidence type="ECO:0000256" key="11">
    <source>
        <dbReference type="ARBA" id="ARBA00023303"/>
    </source>
</evidence>
<evidence type="ECO:0000256" key="12">
    <source>
        <dbReference type="RuleBase" id="RU000679"/>
    </source>
</evidence>
<evidence type="ECO:0000256" key="10">
    <source>
        <dbReference type="ARBA" id="ARBA00023201"/>
    </source>
</evidence>
<keyword evidence="7" id="KW-0915">Sodium</keyword>
<evidence type="ECO:0000313" key="14">
    <source>
        <dbReference type="Proteomes" id="UP001187531"/>
    </source>
</evidence>
<dbReference type="PRINTS" id="PR01078">
    <property type="entry name" value="AMINACHANNEL"/>
</dbReference>
<keyword evidence="11 12" id="KW-0407">Ion channel</keyword>
<evidence type="ECO:0000256" key="7">
    <source>
        <dbReference type="ARBA" id="ARBA00023053"/>
    </source>
</evidence>
<protein>
    <submittedName>
        <fullName evidence="13">Uncharacterized protein</fullName>
    </submittedName>
</protein>
<dbReference type="PANTHER" id="PTHR11690">
    <property type="entry name" value="AMILORIDE-SENSITIVE SODIUM CHANNEL-RELATED"/>
    <property type="match status" value="1"/>
</dbReference>
<keyword evidence="9" id="KW-0472">Membrane</keyword>
<dbReference type="GO" id="GO:0005886">
    <property type="term" value="C:plasma membrane"/>
    <property type="evidence" value="ECO:0007669"/>
    <property type="project" value="TreeGrafter"/>
</dbReference>
<evidence type="ECO:0000256" key="5">
    <source>
        <dbReference type="ARBA" id="ARBA00022692"/>
    </source>
</evidence>